<sequence length="51" mass="5895">MAWKTGINLFYFLAVFVLSLTVVDLLFILSQLYIGKIEIHRYISNASIEDD</sequence>
<protein>
    <submittedName>
        <fullName evidence="2">Uncharacterized protein</fullName>
    </submittedName>
</protein>
<keyword evidence="1" id="KW-1133">Transmembrane helix</keyword>
<keyword evidence="1" id="KW-0812">Transmembrane</keyword>
<gene>
    <name evidence="2" type="ORF">S03H2_61946</name>
</gene>
<dbReference type="EMBL" id="BARU01040027">
    <property type="protein sequence ID" value="GAH87431.1"/>
    <property type="molecule type" value="Genomic_DNA"/>
</dbReference>
<comment type="caution">
    <text evidence="2">The sequence shown here is derived from an EMBL/GenBank/DDBJ whole genome shotgun (WGS) entry which is preliminary data.</text>
</comment>
<dbReference type="AlphaFoldDB" id="X1IY92"/>
<reference evidence="2" key="1">
    <citation type="journal article" date="2014" name="Front. Microbiol.">
        <title>High frequency of phylogenetically diverse reductive dehalogenase-homologous genes in deep subseafloor sedimentary metagenomes.</title>
        <authorList>
            <person name="Kawai M."/>
            <person name="Futagami T."/>
            <person name="Toyoda A."/>
            <person name="Takaki Y."/>
            <person name="Nishi S."/>
            <person name="Hori S."/>
            <person name="Arai W."/>
            <person name="Tsubouchi T."/>
            <person name="Morono Y."/>
            <person name="Uchiyama I."/>
            <person name="Ito T."/>
            <person name="Fujiyama A."/>
            <person name="Inagaki F."/>
            <person name="Takami H."/>
        </authorList>
    </citation>
    <scope>NUCLEOTIDE SEQUENCE</scope>
    <source>
        <strain evidence="2">Expedition CK06-06</strain>
    </source>
</reference>
<keyword evidence="1" id="KW-0472">Membrane</keyword>
<organism evidence="2">
    <name type="scientific">marine sediment metagenome</name>
    <dbReference type="NCBI Taxonomy" id="412755"/>
    <lineage>
        <taxon>unclassified sequences</taxon>
        <taxon>metagenomes</taxon>
        <taxon>ecological metagenomes</taxon>
    </lineage>
</organism>
<evidence type="ECO:0000256" key="1">
    <source>
        <dbReference type="SAM" id="Phobius"/>
    </source>
</evidence>
<feature type="non-terminal residue" evidence="2">
    <location>
        <position position="51"/>
    </location>
</feature>
<proteinExistence type="predicted"/>
<accession>X1IY92</accession>
<feature type="transmembrane region" description="Helical" evidence="1">
    <location>
        <begin position="12"/>
        <end position="34"/>
    </location>
</feature>
<evidence type="ECO:0000313" key="2">
    <source>
        <dbReference type="EMBL" id="GAH87431.1"/>
    </source>
</evidence>
<name>X1IY92_9ZZZZ</name>